<accession>A0AAN7V3N8</accession>
<protein>
    <submittedName>
        <fullName evidence="1">Uncharacterized protein</fullName>
    </submittedName>
</protein>
<name>A0AAN7V3N8_9PEZI</name>
<proteinExistence type="predicted"/>
<keyword evidence="2" id="KW-1185">Reference proteome</keyword>
<organism evidence="1 2">
    <name type="scientific">Xylaria bambusicola</name>
    <dbReference type="NCBI Taxonomy" id="326684"/>
    <lineage>
        <taxon>Eukaryota</taxon>
        <taxon>Fungi</taxon>
        <taxon>Dikarya</taxon>
        <taxon>Ascomycota</taxon>
        <taxon>Pezizomycotina</taxon>
        <taxon>Sordariomycetes</taxon>
        <taxon>Xylariomycetidae</taxon>
        <taxon>Xylariales</taxon>
        <taxon>Xylariaceae</taxon>
        <taxon>Xylaria</taxon>
    </lineage>
</organism>
<evidence type="ECO:0000313" key="1">
    <source>
        <dbReference type="EMBL" id="KAK5636539.1"/>
    </source>
</evidence>
<sequence length="108" mass="11814">MERNWVHTEIDRIKAAARAITCDDRTVGIFGVSTLPGLQRGFADICKLPALCAPSHLADSPCAAINGPYGAGDVFRNGLLENWIIGGLVLYRFGNHNGSYNRLLLRRC</sequence>
<gene>
    <name evidence="1" type="ORF">RRF57_012250</name>
</gene>
<dbReference type="Proteomes" id="UP001305414">
    <property type="component" value="Unassembled WGS sequence"/>
</dbReference>
<comment type="caution">
    <text evidence="1">The sequence shown here is derived from an EMBL/GenBank/DDBJ whole genome shotgun (WGS) entry which is preliminary data.</text>
</comment>
<dbReference type="AlphaFoldDB" id="A0AAN7V3N8"/>
<reference evidence="1 2" key="1">
    <citation type="submission" date="2023-10" db="EMBL/GenBank/DDBJ databases">
        <title>Draft genome sequence of Xylaria bambusicola isolate GMP-LS, the root and basal stem rot pathogen of sugarcane in Indonesia.</title>
        <authorList>
            <person name="Selvaraj P."/>
            <person name="Muralishankar V."/>
            <person name="Muruganantham S."/>
            <person name="Sp S."/>
            <person name="Haryani S."/>
            <person name="Lau K.J.X."/>
            <person name="Naqvi N.I."/>
        </authorList>
    </citation>
    <scope>NUCLEOTIDE SEQUENCE [LARGE SCALE GENOMIC DNA]</scope>
    <source>
        <strain evidence="1">GMP-LS</strain>
    </source>
</reference>
<dbReference type="EMBL" id="JAWHQM010000072">
    <property type="protein sequence ID" value="KAK5636539.1"/>
    <property type="molecule type" value="Genomic_DNA"/>
</dbReference>
<evidence type="ECO:0000313" key="2">
    <source>
        <dbReference type="Proteomes" id="UP001305414"/>
    </source>
</evidence>